<keyword evidence="5" id="KW-0964">Secreted</keyword>
<keyword evidence="4" id="KW-0813">Transport</keyword>
<reference evidence="11" key="2">
    <citation type="submission" date="2022-06" db="UniProtKB">
        <authorList>
            <consortium name="EnsemblMetazoa"/>
        </authorList>
    </citation>
    <scope>IDENTIFICATION</scope>
    <source>
        <strain evidence="11">PS312</strain>
    </source>
</reference>
<accession>A0A2A6C007</accession>
<dbReference type="GO" id="GO:0030414">
    <property type="term" value="F:peptidase inhibitor activity"/>
    <property type="evidence" value="ECO:0007669"/>
    <property type="project" value="EnsemblMetazoa"/>
</dbReference>
<evidence type="ECO:0000256" key="8">
    <source>
        <dbReference type="ARBA" id="ARBA00023186"/>
    </source>
</evidence>
<dbReference type="InterPro" id="IPR007945">
    <property type="entry name" value="Secretogranin_V"/>
</dbReference>
<evidence type="ECO:0000256" key="2">
    <source>
        <dbReference type="ARBA" id="ARBA00006348"/>
    </source>
</evidence>
<dbReference type="GO" id="GO:0006937">
    <property type="term" value="P:regulation of muscle contraction"/>
    <property type="evidence" value="ECO:0007669"/>
    <property type="project" value="EnsemblMetazoa"/>
</dbReference>
<keyword evidence="8" id="KW-0143">Chaperone</keyword>
<dbReference type="GO" id="GO:0005576">
    <property type="term" value="C:extracellular region"/>
    <property type="evidence" value="ECO:0007669"/>
    <property type="project" value="UniProtKB-SubCell"/>
</dbReference>
<dbReference type="GO" id="GO:0030234">
    <property type="term" value="F:enzyme regulator activity"/>
    <property type="evidence" value="ECO:0000318"/>
    <property type="project" value="GO_Central"/>
</dbReference>
<evidence type="ECO:0000256" key="7">
    <source>
        <dbReference type="ARBA" id="ARBA00023157"/>
    </source>
</evidence>
<feature type="chain" id="PRO_5043545642" description="Neuroendocrine protein 7B2" evidence="10">
    <location>
        <begin position="16"/>
        <end position="261"/>
    </location>
</feature>
<evidence type="ECO:0000256" key="9">
    <source>
        <dbReference type="SAM" id="MobiDB-lite"/>
    </source>
</evidence>
<keyword evidence="7" id="KW-1015">Disulfide bond</keyword>
<dbReference type="OrthoDB" id="9922675at2759"/>
<dbReference type="Pfam" id="PF05281">
    <property type="entry name" value="Secretogranin_V"/>
    <property type="match status" value="2"/>
</dbReference>
<gene>
    <name evidence="11" type="primary">WBGene00099060</name>
</gene>
<evidence type="ECO:0000256" key="3">
    <source>
        <dbReference type="ARBA" id="ARBA00019589"/>
    </source>
</evidence>
<keyword evidence="6 10" id="KW-0732">Signal</keyword>
<evidence type="ECO:0000256" key="1">
    <source>
        <dbReference type="ARBA" id="ARBA00004613"/>
    </source>
</evidence>
<protein>
    <recommendedName>
        <fullName evidence="3">Neuroendocrine protein 7B2</fullName>
    </recommendedName>
</protein>
<reference evidence="12" key="1">
    <citation type="journal article" date="2008" name="Nat. Genet.">
        <title>The Pristionchus pacificus genome provides a unique perspective on nematode lifestyle and parasitism.</title>
        <authorList>
            <person name="Dieterich C."/>
            <person name="Clifton S.W."/>
            <person name="Schuster L.N."/>
            <person name="Chinwalla A."/>
            <person name="Delehaunty K."/>
            <person name="Dinkelacker I."/>
            <person name="Fulton L."/>
            <person name="Fulton R."/>
            <person name="Godfrey J."/>
            <person name="Minx P."/>
            <person name="Mitreva M."/>
            <person name="Roeseler W."/>
            <person name="Tian H."/>
            <person name="Witte H."/>
            <person name="Yang S.P."/>
            <person name="Wilson R.K."/>
            <person name="Sommer R.J."/>
        </authorList>
    </citation>
    <scope>NUCLEOTIDE SEQUENCE [LARGE SCALE GENOMIC DNA]</scope>
    <source>
        <strain evidence="12">PS312</strain>
    </source>
</reference>
<dbReference type="GO" id="GO:0046883">
    <property type="term" value="P:regulation of hormone secretion"/>
    <property type="evidence" value="ECO:0000318"/>
    <property type="project" value="GO_Central"/>
</dbReference>
<organism evidence="11 12">
    <name type="scientific">Pristionchus pacificus</name>
    <name type="common">Parasitic nematode worm</name>
    <dbReference type="NCBI Taxonomy" id="54126"/>
    <lineage>
        <taxon>Eukaryota</taxon>
        <taxon>Metazoa</taxon>
        <taxon>Ecdysozoa</taxon>
        <taxon>Nematoda</taxon>
        <taxon>Chromadorea</taxon>
        <taxon>Rhabditida</taxon>
        <taxon>Rhabditina</taxon>
        <taxon>Diplogasteromorpha</taxon>
        <taxon>Diplogasteroidea</taxon>
        <taxon>Neodiplogasteridae</taxon>
        <taxon>Pristionchus</taxon>
    </lineage>
</organism>
<feature type="compositionally biased region" description="Basic and acidic residues" evidence="9">
    <location>
        <begin position="250"/>
        <end position="261"/>
    </location>
</feature>
<dbReference type="PANTHER" id="PTHR12738:SF0">
    <property type="entry name" value="NEUROENDOCRINE PROTEIN 7B2"/>
    <property type="match status" value="1"/>
</dbReference>
<dbReference type="PANTHER" id="PTHR12738">
    <property type="entry name" value="NEUROENDOCRINE PROTEIN 7B2"/>
    <property type="match status" value="1"/>
</dbReference>
<feature type="region of interest" description="Disordered" evidence="9">
    <location>
        <begin position="215"/>
        <end position="261"/>
    </location>
</feature>
<name>A0A2A6C007_PRIPA</name>
<keyword evidence="12" id="KW-1185">Reference proteome</keyword>
<evidence type="ECO:0000256" key="5">
    <source>
        <dbReference type="ARBA" id="ARBA00022525"/>
    </source>
</evidence>
<comment type="similarity">
    <text evidence="2">Belongs to the 7B2 family.</text>
</comment>
<accession>A0A8R1YC70</accession>
<evidence type="ECO:0000313" key="11">
    <source>
        <dbReference type="EnsemblMetazoa" id="PPA09506.1"/>
    </source>
</evidence>
<dbReference type="GO" id="GO:0030141">
    <property type="term" value="C:secretory granule"/>
    <property type="evidence" value="ECO:0007669"/>
    <property type="project" value="InterPro"/>
</dbReference>
<evidence type="ECO:0000256" key="10">
    <source>
        <dbReference type="SAM" id="SignalP"/>
    </source>
</evidence>
<sequence>MLGTLVLCLISTTWAQLDLADSGISLGDSSDLLGGIAARDSEPLPAGPLKFGTKYMTGGAGEGDQQLTEDGEYKHRAEVKSDNVLPAYCEPPNPCPVGYTAVSVCLTLFIARALSPSLTGERARKMKRRLITHFVDIYRLINTVSVIPSQEHGCIEEFENSAEFSREYQAGQHCICDQEHMFNCAKDEASDSADNLQSMLEDDEHQAMIAKKFHEKRGGESFIPRKKRSIDPAHHAPNPYLQGEPLRSMQKKDGRKSSWSH</sequence>
<proteinExistence type="inferred from homology"/>
<evidence type="ECO:0000313" key="12">
    <source>
        <dbReference type="Proteomes" id="UP000005239"/>
    </source>
</evidence>
<dbReference type="GO" id="GO:0016504">
    <property type="term" value="F:peptidase activator activity"/>
    <property type="evidence" value="ECO:0007669"/>
    <property type="project" value="EnsemblMetazoa"/>
</dbReference>
<comment type="subcellular location">
    <subcellularLocation>
        <location evidence="1">Secreted</location>
    </subcellularLocation>
</comment>
<dbReference type="AlphaFoldDB" id="A0A2A6C007"/>
<evidence type="ECO:0000256" key="4">
    <source>
        <dbReference type="ARBA" id="ARBA00022448"/>
    </source>
</evidence>
<evidence type="ECO:0000256" key="6">
    <source>
        <dbReference type="ARBA" id="ARBA00022729"/>
    </source>
</evidence>
<dbReference type="GO" id="GO:0007218">
    <property type="term" value="P:neuropeptide signaling pathway"/>
    <property type="evidence" value="ECO:0007669"/>
    <property type="project" value="InterPro"/>
</dbReference>
<dbReference type="EnsemblMetazoa" id="PPA09506.1">
    <property type="protein sequence ID" value="PPA09506.1"/>
    <property type="gene ID" value="WBGene00099060"/>
</dbReference>
<feature type="signal peptide" evidence="10">
    <location>
        <begin position="1"/>
        <end position="15"/>
    </location>
</feature>
<dbReference type="Proteomes" id="UP000005239">
    <property type="component" value="Unassembled WGS sequence"/>
</dbReference>